<dbReference type="InterPro" id="IPR011990">
    <property type="entry name" value="TPR-like_helical_dom_sf"/>
</dbReference>
<organism evidence="7 8">
    <name type="scientific">Paractinoplanes aksuensis</name>
    <dbReference type="NCBI Taxonomy" id="2939490"/>
    <lineage>
        <taxon>Bacteria</taxon>
        <taxon>Bacillati</taxon>
        <taxon>Actinomycetota</taxon>
        <taxon>Actinomycetes</taxon>
        <taxon>Micromonosporales</taxon>
        <taxon>Micromonosporaceae</taxon>
        <taxon>Paractinoplanes</taxon>
    </lineage>
</organism>
<dbReference type="Proteomes" id="UP001523369">
    <property type="component" value="Unassembled WGS sequence"/>
</dbReference>
<sequence>MKRPLLFVIMPFGVRPLIDGTDHDFDAFYSQVLRPVALNADFDVLRVDEIDQVGTITNQAFKQLYAADIVVADVSAPNSNVYYELGVRQALSSGATILVAERGADLPFDIASQRVLLYDRDFLNDTAFRDRFRNALAVNKAPMSNPVQDALKDIGVAPDPQKDQAAFEREFASKIARATRDEQLVAVWHWAKQFQNLPVSGLLSLANGLARVEDYKTAAGVLGAAYPVAEEDYEVHRQRGFYLRKFGDYDGGLRELNRALELNPHDPQTLGMLGGTVKRQHKYAEALNYYERAVRLAPSSLYLRVAHAGMVMLAYPDESHRARELYEALNTDVENSEYLVGDYWADLVATECNFVLGNFDRAYERAADAIKNGAHPADAQSSAEQIRMLGEVGVHNEQAVAIAEWLVLAARSDGKNVSAPRLASAGDLSSQHLIFHISDTHFGTLGEPGNARQMHRYLDDENSQRLSLELRDEFRRVLTQEGCDPKDSTIVLSGDSVYSGTLEEFKLVADFLAELCDETGIGRDQVVIVPGNHDIDWDVAKADLKKRFDNYLSFVHQFYGENLFRKIYPLITWNFQVSSARPEPSEIVSLQQRGPITFVGLNSCVFEDHQHHYGYVGLKQLKRVAELLPDANSGEVMAAVMHHHLLPYPEPLMPARKAQDVMLDMSTVRDAGIVEQRLSRLGFSLVLHGHKHKPQLRETAVRQRAEGSAFAGRSLIVSGCGSTGVSEQELEHNQSNHFAVIKLLRNRREAGADFVRVDWREMAVQLGAEWAPAGRWVVKG</sequence>
<evidence type="ECO:0000313" key="8">
    <source>
        <dbReference type="Proteomes" id="UP001523369"/>
    </source>
</evidence>
<feature type="domain" description="Calcineurin-like phosphoesterase" evidence="6">
    <location>
        <begin position="434"/>
        <end position="694"/>
    </location>
</feature>
<feature type="repeat" description="TPR" evidence="5">
    <location>
        <begin position="233"/>
        <end position="266"/>
    </location>
</feature>
<dbReference type="Gene3D" id="3.60.21.10">
    <property type="match status" value="1"/>
</dbReference>
<dbReference type="SUPFAM" id="SSF56300">
    <property type="entry name" value="Metallo-dependent phosphatases"/>
    <property type="match status" value="1"/>
</dbReference>
<dbReference type="InterPro" id="IPR050884">
    <property type="entry name" value="CNP_phosphodiesterase-III"/>
</dbReference>
<dbReference type="InterPro" id="IPR019734">
    <property type="entry name" value="TPR_rpt"/>
</dbReference>
<keyword evidence="8" id="KW-1185">Reference proteome</keyword>
<dbReference type="SMART" id="SM00028">
    <property type="entry name" value="TPR"/>
    <property type="match status" value="2"/>
</dbReference>
<evidence type="ECO:0000313" key="7">
    <source>
        <dbReference type="EMBL" id="MCO8274831.1"/>
    </source>
</evidence>
<keyword evidence="3" id="KW-0408">Iron</keyword>
<comment type="similarity">
    <text evidence="4">Belongs to the cyclic nucleotide phosphodiesterase class-III family.</text>
</comment>
<dbReference type="InterPro" id="IPR004843">
    <property type="entry name" value="Calcineurin-like_PHP"/>
</dbReference>
<dbReference type="PANTHER" id="PTHR42988">
    <property type="entry name" value="PHOSPHOHYDROLASE"/>
    <property type="match status" value="1"/>
</dbReference>
<dbReference type="PANTHER" id="PTHR42988:SF2">
    <property type="entry name" value="CYCLIC NUCLEOTIDE PHOSPHODIESTERASE CBUA0032-RELATED"/>
    <property type="match status" value="1"/>
</dbReference>
<dbReference type="Gene3D" id="1.25.40.10">
    <property type="entry name" value="Tetratricopeptide repeat domain"/>
    <property type="match status" value="1"/>
</dbReference>
<keyword evidence="1" id="KW-0479">Metal-binding</keyword>
<accession>A0ABT1DVF8</accession>
<dbReference type="Pfam" id="PF00149">
    <property type="entry name" value="Metallophos"/>
    <property type="match status" value="1"/>
</dbReference>
<protein>
    <submittedName>
        <fullName evidence="7">Metallophosphoesterase</fullName>
    </submittedName>
</protein>
<comment type="caution">
    <text evidence="7">The sequence shown here is derived from an EMBL/GenBank/DDBJ whole genome shotgun (WGS) entry which is preliminary data.</text>
</comment>
<proteinExistence type="inferred from homology"/>
<dbReference type="EMBL" id="JAMYJR010000032">
    <property type="protein sequence ID" value="MCO8274831.1"/>
    <property type="molecule type" value="Genomic_DNA"/>
</dbReference>
<evidence type="ECO:0000256" key="4">
    <source>
        <dbReference type="ARBA" id="ARBA00025742"/>
    </source>
</evidence>
<feature type="repeat" description="TPR" evidence="5">
    <location>
        <begin position="267"/>
        <end position="300"/>
    </location>
</feature>
<dbReference type="SUPFAM" id="SSF48452">
    <property type="entry name" value="TPR-like"/>
    <property type="match status" value="1"/>
</dbReference>
<evidence type="ECO:0000256" key="2">
    <source>
        <dbReference type="ARBA" id="ARBA00022801"/>
    </source>
</evidence>
<name>A0ABT1DVF8_9ACTN</name>
<dbReference type="PROSITE" id="PS50005">
    <property type="entry name" value="TPR"/>
    <property type="match status" value="2"/>
</dbReference>
<evidence type="ECO:0000256" key="3">
    <source>
        <dbReference type="ARBA" id="ARBA00023004"/>
    </source>
</evidence>
<keyword evidence="2" id="KW-0378">Hydrolase</keyword>
<evidence type="ECO:0000259" key="6">
    <source>
        <dbReference type="Pfam" id="PF00149"/>
    </source>
</evidence>
<gene>
    <name evidence="7" type="ORF">M1L60_29970</name>
</gene>
<keyword evidence="5" id="KW-0802">TPR repeat</keyword>
<evidence type="ECO:0000256" key="1">
    <source>
        <dbReference type="ARBA" id="ARBA00022723"/>
    </source>
</evidence>
<dbReference type="InterPro" id="IPR029052">
    <property type="entry name" value="Metallo-depent_PP-like"/>
</dbReference>
<reference evidence="7 8" key="1">
    <citation type="submission" date="2022-06" db="EMBL/GenBank/DDBJ databases">
        <title>New Species of the Genus Actinoplanes, ActinopZanes ferrugineus.</title>
        <authorList>
            <person name="Ding P."/>
        </authorList>
    </citation>
    <scope>NUCLEOTIDE SEQUENCE [LARGE SCALE GENOMIC DNA]</scope>
    <source>
        <strain evidence="7 8">TRM88003</strain>
    </source>
</reference>
<evidence type="ECO:0000256" key="5">
    <source>
        <dbReference type="PROSITE-ProRule" id="PRU00339"/>
    </source>
</evidence>